<dbReference type="Pfam" id="PF01541">
    <property type="entry name" value="GIY-YIG"/>
    <property type="match status" value="1"/>
</dbReference>
<comment type="caution">
    <text evidence="10">The sequence shown here is derived from an EMBL/GenBank/DDBJ whole genome shotgun (WGS) entry which is preliminary data.</text>
</comment>
<evidence type="ECO:0000256" key="7">
    <source>
        <dbReference type="ARBA" id="ARBA00023242"/>
    </source>
</evidence>
<dbReference type="GO" id="GO:0017108">
    <property type="term" value="F:5'-flap endonuclease activity"/>
    <property type="evidence" value="ECO:0007669"/>
    <property type="project" value="InterPro"/>
</dbReference>
<keyword evidence="4 8" id="KW-0378">Hydrolase</keyword>
<dbReference type="Proteomes" id="UP000837801">
    <property type="component" value="Unassembled WGS sequence"/>
</dbReference>
<accession>A0A9P0QLC4</accession>
<dbReference type="HAMAP" id="MF_03100">
    <property type="entry name" value="Endonuc_su_Slx1"/>
    <property type="match status" value="1"/>
</dbReference>
<dbReference type="InterPro" id="IPR013083">
    <property type="entry name" value="Znf_RING/FYVE/PHD"/>
</dbReference>
<dbReference type="EMBL" id="CAKXYY010000002">
    <property type="protein sequence ID" value="CAH2350767.1"/>
    <property type="molecule type" value="Genomic_DNA"/>
</dbReference>
<sequence>MSIPDEPNVSIHTTPNLYTVYILQSIPKPRSIYIGSSPDPIRRLRQHNGELKAGAYRTSRDNFRPWKQLCIIHGFPSKIAALQFEHALQHPYQTRHISVDKRVSTSKTNGISVHHKLGNVRLLISSTFFRKFDLKVCMLDPHARDIWVQNKFVINIENDWTFSDSILDYLRSYSLKKKNEIGIFEKTKERILQCPIDCALCEVPINYLEEQPDCSIGSKAELDSLLDGKKLPLIAMLSCQCQLLAHLTCWGNRSGVTSDSIIPKAIECPACSYSTNWIALVRNATKLREYMLKDIVK</sequence>
<comment type="similarity">
    <text evidence="8">Belongs to the SLX1 family.</text>
</comment>
<dbReference type="InterPro" id="IPR027520">
    <property type="entry name" value="Slx1"/>
</dbReference>
<dbReference type="Gene3D" id="3.40.1440.10">
    <property type="entry name" value="GIY-YIG endonuclease"/>
    <property type="match status" value="1"/>
</dbReference>
<dbReference type="PANTHER" id="PTHR20208:SF10">
    <property type="entry name" value="STRUCTURE-SPECIFIC ENDONUCLEASE SUBUNIT SLX1"/>
    <property type="match status" value="1"/>
</dbReference>
<keyword evidence="1 8" id="KW-0540">Nuclease</keyword>
<dbReference type="Pfam" id="PF21202">
    <property type="entry name" value="SLX1_C"/>
    <property type="match status" value="1"/>
</dbReference>
<evidence type="ECO:0000256" key="4">
    <source>
        <dbReference type="ARBA" id="ARBA00022801"/>
    </source>
</evidence>
<dbReference type="GO" id="GO:0008821">
    <property type="term" value="F:crossover junction DNA endonuclease activity"/>
    <property type="evidence" value="ECO:0007669"/>
    <property type="project" value="TreeGrafter"/>
</dbReference>
<dbReference type="AlphaFoldDB" id="A0A9P0QLC4"/>
<keyword evidence="6 8" id="KW-0234">DNA repair</keyword>
<name>A0A9P0QLC4_9ASCO</name>
<evidence type="ECO:0000313" key="10">
    <source>
        <dbReference type="EMBL" id="CAH2350767.1"/>
    </source>
</evidence>
<dbReference type="InterPro" id="IPR035901">
    <property type="entry name" value="GIY-YIG_endonuc_sf"/>
</dbReference>
<organism evidence="10 11">
    <name type="scientific">[Candida] railenensis</name>
    <dbReference type="NCBI Taxonomy" id="45579"/>
    <lineage>
        <taxon>Eukaryota</taxon>
        <taxon>Fungi</taxon>
        <taxon>Dikarya</taxon>
        <taxon>Ascomycota</taxon>
        <taxon>Saccharomycotina</taxon>
        <taxon>Pichiomycetes</taxon>
        <taxon>Debaryomycetaceae</taxon>
        <taxon>Kurtzmaniella</taxon>
    </lineage>
</organism>
<protein>
    <submittedName>
        <fullName evidence="10">Structure-specific endonuclease subunit Slx1p</fullName>
    </submittedName>
</protein>
<comment type="subunit">
    <text evidence="8">Forms a heterodimer with SLX4.</text>
</comment>
<keyword evidence="7 8" id="KW-0539">Nucleus</keyword>
<dbReference type="SUPFAM" id="SSF82771">
    <property type="entry name" value="GIY-YIG endonuclease"/>
    <property type="match status" value="1"/>
</dbReference>
<evidence type="ECO:0000256" key="3">
    <source>
        <dbReference type="ARBA" id="ARBA00022763"/>
    </source>
</evidence>
<dbReference type="OrthoDB" id="24645at2759"/>
<evidence type="ECO:0000256" key="6">
    <source>
        <dbReference type="ARBA" id="ARBA00023204"/>
    </source>
</evidence>
<dbReference type="PANTHER" id="PTHR20208">
    <property type="entry name" value="STRUCTURE-SPECIFIC ENDONUCLEASE SUBUNIT SLX1"/>
    <property type="match status" value="1"/>
</dbReference>
<comment type="function">
    <text evidence="8">Catalytic subunit of the SLX1-SLX4 structure-specific endonuclease that resolves DNA secondary structures generated during DNA repair and recombination. Has endonuclease activity towards branched DNA substrates, introducing single-strand cuts in duplex DNA close to junctions with ss-DNA.</text>
</comment>
<proteinExistence type="inferred from homology"/>
<dbReference type="GO" id="GO:0033557">
    <property type="term" value="C:Slx1-Slx4 complex"/>
    <property type="evidence" value="ECO:0007669"/>
    <property type="project" value="UniProtKB-UniRule"/>
</dbReference>
<keyword evidence="5 8" id="KW-0233">DNA recombination</keyword>
<dbReference type="GO" id="GO:0000724">
    <property type="term" value="P:double-strand break repair via homologous recombination"/>
    <property type="evidence" value="ECO:0007669"/>
    <property type="project" value="TreeGrafter"/>
</dbReference>
<dbReference type="CDD" id="cd10455">
    <property type="entry name" value="GIY-YIG_SLX1"/>
    <property type="match status" value="1"/>
</dbReference>
<dbReference type="PROSITE" id="PS50164">
    <property type="entry name" value="GIY_YIG"/>
    <property type="match status" value="1"/>
</dbReference>
<dbReference type="InterPro" id="IPR000305">
    <property type="entry name" value="GIY-YIG_endonuc"/>
</dbReference>
<comment type="subcellular location">
    <subcellularLocation>
        <location evidence="8">Nucleus</location>
    </subcellularLocation>
</comment>
<keyword evidence="3 8" id="KW-0227">DNA damage</keyword>
<keyword evidence="11" id="KW-1185">Reference proteome</keyword>
<keyword evidence="2 8" id="KW-0255">Endonuclease</keyword>
<evidence type="ECO:0000313" key="11">
    <source>
        <dbReference type="Proteomes" id="UP000837801"/>
    </source>
</evidence>
<evidence type="ECO:0000256" key="1">
    <source>
        <dbReference type="ARBA" id="ARBA00022722"/>
    </source>
</evidence>
<dbReference type="InterPro" id="IPR048749">
    <property type="entry name" value="SLX1_C"/>
</dbReference>
<evidence type="ECO:0000256" key="2">
    <source>
        <dbReference type="ARBA" id="ARBA00022759"/>
    </source>
</evidence>
<dbReference type="InterPro" id="IPR050381">
    <property type="entry name" value="SLX1_endonuclease"/>
</dbReference>
<dbReference type="Gene3D" id="3.30.40.10">
    <property type="entry name" value="Zinc/RING finger domain, C3HC4 (zinc finger)"/>
    <property type="match status" value="1"/>
</dbReference>
<evidence type="ECO:0000256" key="8">
    <source>
        <dbReference type="HAMAP-Rule" id="MF_03100"/>
    </source>
</evidence>
<gene>
    <name evidence="10" type="ORF">CLIB1423_02S04676</name>
</gene>
<comment type="cofactor">
    <cofactor evidence="8">
        <name>a divalent metal cation</name>
        <dbReference type="ChEBI" id="CHEBI:60240"/>
    </cofactor>
</comment>
<evidence type="ECO:0000259" key="9">
    <source>
        <dbReference type="PROSITE" id="PS50164"/>
    </source>
</evidence>
<evidence type="ECO:0000256" key="5">
    <source>
        <dbReference type="ARBA" id="ARBA00023172"/>
    </source>
</evidence>
<feature type="domain" description="GIY-YIG" evidence="9">
    <location>
        <begin position="16"/>
        <end position="98"/>
    </location>
</feature>
<comment type="caution">
    <text evidence="8">Lacks conserved residue(s) required for the propagation of feature annotation.</text>
</comment>
<reference evidence="10" key="1">
    <citation type="submission" date="2022-03" db="EMBL/GenBank/DDBJ databases">
        <authorList>
            <person name="Legras J.-L."/>
            <person name="Devillers H."/>
            <person name="Grondin C."/>
        </authorList>
    </citation>
    <scope>NUCLEOTIDE SEQUENCE</scope>
    <source>
        <strain evidence="10">CLIB 1423</strain>
    </source>
</reference>